<evidence type="ECO:0000313" key="13">
    <source>
        <dbReference type="Proteomes" id="UP000321548"/>
    </source>
</evidence>
<feature type="binding site" description="axial binding residue" evidence="9">
    <location>
        <position position="42"/>
    </location>
    <ligand>
        <name>heme c</name>
        <dbReference type="ChEBI" id="CHEBI:61717"/>
        <label>1</label>
    </ligand>
    <ligandPart>
        <name>Fe</name>
        <dbReference type="ChEBI" id="CHEBI:18248"/>
    </ligandPart>
</feature>
<dbReference type="Pfam" id="PF00034">
    <property type="entry name" value="Cytochrom_C"/>
    <property type="match status" value="2"/>
</dbReference>
<evidence type="ECO:0000256" key="5">
    <source>
        <dbReference type="ARBA" id="ARBA00022764"/>
    </source>
</evidence>
<dbReference type="PANTHER" id="PTHR33751">
    <property type="entry name" value="CBB3-TYPE CYTOCHROME C OXIDASE SUBUNIT FIXP"/>
    <property type="match status" value="1"/>
</dbReference>
<protein>
    <submittedName>
        <fullName evidence="12">Cytochrome c4</fullName>
    </submittedName>
</protein>
<dbReference type="GO" id="GO:0009055">
    <property type="term" value="F:electron transfer activity"/>
    <property type="evidence" value="ECO:0007669"/>
    <property type="project" value="InterPro"/>
</dbReference>
<feature type="binding site" description="covalent" evidence="8">
    <location>
        <position position="41"/>
    </location>
    <ligand>
        <name>heme c</name>
        <dbReference type="ChEBI" id="CHEBI:61717"/>
        <label>1</label>
    </ligand>
</feature>
<dbReference type="InterPro" id="IPR024167">
    <property type="entry name" value="Cytochrome_c4-like"/>
</dbReference>
<dbReference type="PRINTS" id="PR00605">
    <property type="entry name" value="CYTCHROMECIC"/>
</dbReference>
<evidence type="ECO:0000256" key="4">
    <source>
        <dbReference type="ARBA" id="ARBA00022723"/>
    </source>
</evidence>
<feature type="binding site" description="covalent" evidence="8">
    <location>
        <position position="144"/>
    </location>
    <ligand>
        <name>heme c</name>
        <dbReference type="ChEBI" id="CHEBI:61717"/>
        <label>2</label>
    </ligand>
</feature>
<evidence type="ECO:0000256" key="10">
    <source>
        <dbReference type="SAM" id="SignalP"/>
    </source>
</evidence>
<feature type="binding site" description="axial binding residue" evidence="9">
    <location>
        <position position="87"/>
    </location>
    <ligand>
        <name>heme c</name>
        <dbReference type="ChEBI" id="CHEBI:61717"/>
        <label>1</label>
    </ligand>
    <ligandPart>
        <name>Fe</name>
        <dbReference type="ChEBI" id="CHEBI:18248"/>
    </ligandPart>
</feature>
<dbReference type="RefSeq" id="WP_147705347.1">
    <property type="nucleotide sequence ID" value="NZ_VDUY01000006.1"/>
</dbReference>
<dbReference type="Proteomes" id="UP000321548">
    <property type="component" value="Unassembled WGS sequence"/>
</dbReference>
<feature type="binding site" description="covalent" evidence="8">
    <location>
        <position position="141"/>
    </location>
    <ligand>
        <name>heme c</name>
        <dbReference type="ChEBI" id="CHEBI:61717"/>
        <label>2</label>
    </ligand>
</feature>
<feature type="signal peptide" evidence="10">
    <location>
        <begin position="1"/>
        <end position="20"/>
    </location>
</feature>
<feature type="binding site" description="axial binding residue" evidence="9">
    <location>
        <position position="185"/>
    </location>
    <ligand>
        <name>heme c</name>
        <dbReference type="ChEBI" id="CHEBI:61717"/>
        <label>2</label>
    </ligand>
    <ligandPart>
        <name>Fe</name>
        <dbReference type="ChEBI" id="CHEBI:18248"/>
    </ligandPart>
</feature>
<dbReference type="GO" id="GO:0020037">
    <property type="term" value="F:heme binding"/>
    <property type="evidence" value="ECO:0007669"/>
    <property type="project" value="InterPro"/>
</dbReference>
<evidence type="ECO:0000313" key="12">
    <source>
        <dbReference type="EMBL" id="TXL64287.1"/>
    </source>
</evidence>
<comment type="subcellular location">
    <subcellularLocation>
        <location evidence="1">Periplasm</location>
    </subcellularLocation>
</comment>
<dbReference type="InterPro" id="IPR050597">
    <property type="entry name" value="Cytochrome_c_Oxidase_Subunit"/>
</dbReference>
<dbReference type="Gene3D" id="1.10.760.10">
    <property type="entry name" value="Cytochrome c-like domain"/>
    <property type="match status" value="2"/>
</dbReference>
<keyword evidence="5" id="KW-0574">Periplasm</keyword>
<evidence type="ECO:0000256" key="1">
    <source>
        <dbReference type="ARBA" id="ARBA00004418"/>
    </source>
</evidence>
<evidence type="ECO:0000256" key="7">
    <source>
        <dbReference type="ARBA" id="ARBA00023004"/>
    </source>
</evidence>
<keyword evidence="7 9" id="KW-0408">Iron</keyword>
<evidence type="ECO:0000256" key="9">
    <source>
        <dbReference type="PIRSR" id="PIRSR000005-2"/>
    </source>
</evidence>
<keyword evidence="6" id="KW-0249">Electron transport</keyword>
<evidence type="ECO:0000256" key="8">
    <source>
        <dbReference type="PIRSR" id="PIRSR000005-1"/>
    </source>
</evidence>
<feature type="domain" description="Cytochrome c" evidence="11">
    <location>
        <begin position="120"/>
        <end position="208"/>
    </location>
</feature>
<dbReference type="PROSITE" id="PS51007">
    <property type="entry name" value="CYTC"/>
    <property type="match status" value="2"/>
</dbReference>
<dbReference type="EMBL" id="VDUY01000006">
    <property type="protein sequence ID" value="TXL64287.1"/>
    <property type="molecule type" value="Genomic_DNA"/>
</dbReference>
<evidence type="ECO:0000256" key="3">
    <source>
        <dbReference type="ARBA" id="ARBA00022617"/>
    </source>
</evidence>
<accession>A0A5C8NSY1</accession>
<gene>
    <name evidence="12" type="ORF">FHP08_15240</name>
</gene>
<comment type="PTM">
    <text evidence="8">Binds 2 heme c groups covalently per subunit.</text>
</comment>
<dbReference type="GO" id="GO:0005506">
    <property type="term" value="F:iron ion binding"/>
    <property type="evidence" value="ECO:0007669"/>
    <property type="project" value="InterPro"/>
</dbReference>
<feature type="domain" description="Cytochrome c" evidence="11">
    <location>
        <begin position="25"/>
        <end position="110"/>
    </location>
</feature>
<feature type="binding site" description="axial binding residue" evidence="9">
    <location>
        <position position="145"/>
    </location>
    <ligand>
        <name>heme c</name>
        <dbReference type="ChEBI" id="CHEBI:61717"/>
        <label>2</label>
    </ligand>
    <ligandPart>
        <name>Fe</name>
        <dbReference type="ChEBI" id="CHEBI:18248"/>
    </ligandPart>
</feature>
<dbReference type="AlphaFoldDB" id="A0A5C8NSY1"/>
<dbReference type="PIRSF" id="PIRSF000005">
    <property type="entry name" value="Cytochrome_c4"/>
    <property type="match status" value="1"/>
</dbReference>
<evidence type="ECO:0000259" key="11">
    <source>
        <dbReference type="PROSITE" id="PS51007"/>
    </source>
</evidence>
<organism evidence="12 13">
    <name type="scientific">Zeimonas arvi</name>
    <dbReference type="NCBI Taxonomy" id="2498847"/>
    <lineage>
        <taxon>Bacteria</taxon>
        <taxon>Pseudomonadati</taxon>
        <taxon>Pseudomonadota</taxon>
        <taxon>Betaproteobacteria</taxon>
        <taxon>Burkholderiales</taxon>
        <taxon>Burkholderiaceae</taxon>
        <taxon>Zeimonas</taxon>
    </lineage>
</organism>
<sequence>MLRTSIVVAVAFAAPLAVQAQNTKPDPAQGRKTAETVCAACHGADGNSSTPANPNLAGQHYDYLYKQLANFKVKEGAKQAERANAVMAGFAAMLSEADMRNVSAWYASQKLEPAAAKNKDLVELGQKIYRAGIADKGVPACSGCHSPNGAGMPAQYPRLQGQYAEYTEAQLIAFRQGERLNSAQMSAIAARMSDREIKAVSDYIAGLR</sequence>
<feature type="chain" id="PRO_5022673208" evidence="10">
    <location>
        <begin position="21"/>
        <end position="208"/>
    </location>
</feature>
<dbReference type="InterPro" id="IPR009056">
    <property type="entry name" value="Cyt_c-like_dom"/>
</dbReference>
<feature type="binding site" description="covalent" evidence="8">
    <location>
        <position position="38"/>
    </location>
    <ligand>
        <name>heme c</name>
        <dbReference type="ChEBI" id="CHEBI:61717"/>
        <label>1</label>
    </ligand>
</feature>
<evidence type="ECO:0000256" key="6">
    <source>
        <dbReference type="ARBA" id="ARBA00022982"/>
    </source>
</evidence>
<reference evidence="12 13" key="1">
    <citation type="submission" date="2019-06" db="EMBL/GenBank/DDBJ databases">
        <title>Quisquiliibacterium sp. nov., isolated from a maize field.</title>
        <authorList>
            <person name="Lin S.-Y."/>
            <person name="Tsai C.-F."/>
            <person name="Young C.-C."/>
        </authorList>
    </citation>
    <scope>NUCLEOTIDE SEQUENCE [LARGE SCALE GENOMIC DNA]</scope>
    <source>
        <strain evidence="12 13">CC-CFT501</strain>
    </source>
</reference>
<dbReference type="SUPFAM" id="SSF46626">
    <property type="entry name" value="Cytochrome c"/>
    <property type="match status" value="2"/>
</dbReference>
<keyword evidence="13" id="KW-1185">Reference proteome</keyword>
<keyword evidence="2" id="KW-0813">Transport</keyword>
<evidence type="ECO:0000256" key="2">
    <source>
        <dbReference type="ARBA" id="ARBA00022448"/>
    </source>
</evidence>
<keyword evidence="3 8" id="KW-0349">Heme</keyword>
<name>A0A5C8NSY1_9BURK</name>
<keyword evidence="4 9" id="KW-0479">Metal-binding</keyword>
<comment type="caution">
    <text evidence="12">The sequence shown here is derived from an EMBL/GenBank/DDBJ whole genome shotgun (WGS) entry which is preliminary data.</text>
</comment>
<dbReference type="OrthoDB" id="9773456at2"/>
<proteinExistence type="predicted"/>
<keyword evidence="10" id="KW-0732">Signal</keyword>
<dbReference type="PANTHER" id="PTHR33751:SF9">
    <property type="entry name" value="CYTOCHROME C4"/>
    <property type="match status" value="1"/>
</dbReference>
<dbReference type="InterPro" id="IPR036909">
    <property type="entry name" value="Cyt_c-like_dom_sf"/>
</dbReference>
<dbReference type="GO" id="GO:0042597">
    <property type="term" value="C:periplasmic space"/>
    <property type="evidence" value="ECO:0007669"/>
    <property type="project" value="UniProtKB-SubCell"/>
</dbReference>
<dbReference type="InterPro" id="IPR008168">
    <property type="entry name" value="Cyt_C_IC"/>
</dbReference>